<dbReference type="PANTHER" id="PTHR35010">
    <property type="entry name" value="BLL4672 PROTEIN-RELATED"/>
    <property type="match status" value="1"/>
</dbReference>
<evidence type="ECO:0000259" key="1">
    <source>
        <dbReference type="PROSITE" id="PS50943"/>
    </source>
</evidence>
<dbReference type="SUPFAM" id="SSF47413">
    <property type="entry name" value="lambda repressor-like DNA-binding domains"/>
    <property type="match status" value="1"/>
</dbReference>
<dbReference type="InterPro" id="IPR010982">
    <property type="entry name" value="Lambda_DNA-bd_dom_sf"/>
</dbReference>
<evidence type="ECO:0000313" key="2">
    <source>
        <dbReference type="EMBL" id="CAB4899040.1"/>
    </source>
</evidence>
<organism evidence="2">
    <name type="scientific">freshwater metagenome</name>
    <dbReference type="NCBI Taxonomy" id="449393"/>
    <lineage>
        <taxon>unclassified sequences</taxon>
        <taxon>metagenomes</taxon>
        <taxon>ecological metagenomes</taxon>
    </lineage>
</organism>
<dbReference type="CDD" id="cd00093">
    <property type="entry name" value="HTH_XRE"/>
    <property type="match status" value="1"/>
</dbReference>
<dbReference type="EMBL" id="CAFBMK010000015">
    <property type="protein sequence ID" value="CAB4899040.1"/>
    <property type="molecule type" value="Genomic_DNA"/>
</dbReference>
<proteinExistence type="predicted"/>
<dbReference type="Gene3D" id="1.10.260.40">
    <property type="entry name" value="lambda repressor-like DNA-binding domains"/>
    <property type="match status" value="1"/>
</dbReference>
<dbReference type="GO" id="GO:0003677">
    <property type="term" value="F:DNA binding"/>
    <property type="evidence" value="ECO:0007669"/>
    <property type="project" value="InterPro"/>
</dbReference>
<dbReference type="AlphaFoldDB" id="A0A6J7G2J6"/>
<reference evidence="2" key="1">
    <citation type="submission" date="2020-05" db="EMBL/GenBank/DDBJ databases">
        <authorList>
            <person name="Chiriac C."/>
            <person name="Salcher M."/>
            <person name="Ghai R."/>
            <person name="Kavagutti S V."/>
        </authorList>
    </citation>
    <scope>NUCLEOTIDE SEQUENCE</scope>
</reference>
<dbReference type="PROSITE" id="PS50943">
    <property type="entry name" value="HTH_CROC1"/>
    <property type="match status" value="1"/>
</dbReference>
<protein>
    <submittedName>
        <fullName evidence="2">Unannotated protein</fullName>
    </submittedName>
</protein>
<gene>
    <name evidence="2" type="ORF">UFOPK3564_00465</name>
</gene>
<dbReference type="Pfam" id="PF13560">
    <property type="entry name" value="HTH_31"/>
    <property type="match status" value="1"/>
</dbReference>
<dbReference type="Pfam" id="PF17765">
    <property type="entry name" value="MLTR_LBD"/>
    <property type="match status" value="1"/>
</dbReference>
<sequence>MESDLAQVLRAWRDRLDPADAGVAQGGPRRAPGLRREEAADLAGISVNYLMRLEQGRAVAPSPSVVAALARTLRLDPVETAHLHRVAGHADGGGRVAVRTITPSVSRILERFTEVPVLVLDPSWTIVAANPLARAVLADDLVGQNAARNHFVGPHWVDRDAAAAEKYEREIVGDLRLGLGRFPDDPGLRAVVAELRASSERFDALWSIAPAALPATAHKTFHHPTAGSITVDCDVTDVLGSDLRLVVWTAAPGTKDAAALASLAAGTRAAAAESAAPRLRPVAAD</sequence>
<feature type="domain" description="HTH cro/C1-type" evidence="1">
    <location>
        <begin position="29"/>
        <end position="80"/>
    </location>
</feature>
<name>A0A6J7G2J6_9ZZZZ</name>
<dbReference type="InterPro" id="IPR041413">
    <property type="entry name" value="MLTR_LBD"/>
</dbReference>
<dbReference type="InterPro" id="IPR001387">
    <property type="entry name" value="Cro/C1-type_HTH"/>
</dbReference>
<accession>A0A6J7G2J6</accession>
<dbReference type="SMART" id="SM00530">
    <property type="entry name" value="HTH_XRE"/>
    <property type="match status" value="1"/>
</dbReference>
<dbReference type="Gene3D" id="3.30.450.180">
    <property type="match status" value="1"/>
</dbReference>
<dbReference type="PANTHER" id="PTHR35010:SF2">
    <property type="entry name" value="BLL4672 PROTEIN"/>
    <property type="match status" value="1"/>
</dbReference>